<dbReference type="Pfam" id="PF09748">
    <property type="entry name" value="Med10"/>
    <property type="match status" value="1"/>
</dbReference>
<dbReference type="InterPro" id="IPR013087">
    <property type="entry name" value="Znf_C2H2_type"/>
</dbReference>
<feature type="domain" description="C2H2-type" evidence="12">
    <location>
        <begin position="290"/>
        <end position="313"/>
    </location>
</feature>
<name>A0AAR5PVD5_DENPD</name>
<sequence>MVHGLQEVDKLKSQFQDVQVPPEVLDYIDQGRNPKLYTKNCIEKALAKNEQVKGKIDAYQKLKKSLIVELEKIFPNEISKYKALRYPNETRHMFDVELNEESQIEDHTLSDMAKLEKDASDETPIFKIEDNLENDENMRILNTNATEESEGFKCNGCAETFVLIRDFNAHVIKHLDIKSLENMICGLNRKANVSLNTQEIQYQCKICHKAFSCSSGLSEHVKTHADDRPHECSVCNLRFECIRDLHQHQKEHFKRKTKKQQYSCNYCNQTYSKKGNLKSHMTSHAANPPFECTICNASFNRKSALNTHRRFVHHATIGMGG</sequence>
<dbReference type="GO" id="GO:0008270">
    <property type="term" value="F:zinc ion binding"/>
    <property type="evidence" value="ECO:0007669"/>
    <property type="project" value="UniProtKB-KW"/>
</dbReference>
<evidence type="ECO:0000256" key="2">
    <source>
        <dbReference type="ARBA" id="ARBA00005389"/>
    </source>
</evidence>
<evidence type="ECO:0000256" key="3">
    <source>
        <dbReference type="ARBA" id="ARBA00022723"/>
    </source>
</evidence>
<evidence type="ECO:0000256" key="6">
    <source>
        <dbReference type="ARBA" id="ARBA00022833"/>
    </source>
</evidence>
<dbReference type="FunFam" id="3.30.160.60:FF:000744">
    <property type="entry name" value="zinc finger E-box-binding homeobox 1"/>
    <property type="match status" value="1"/>
</dbReference>
<evidence type="ECO:0000256" key="8">
    <source>
        <dbReference type="ARBA" id="ARBA00023163"/>
    </source>
</evidence>
<organism evidence="13 14">
    <name type="scientific">Dendroctonus ponderosae</name>
    <name type="common">Mountain pine beetle</name>
    <dbReference type="NCBI Taxonomy" id="77166"/>
    <lineage>
        <taxon>Eukaryota</taxon>
        <taxon>Metazoa</taxon>
        <taxon>Ecdysozoa</taxon>
        <taxon>Arthropoda</taxon>
        <taxon>Hexapoda</taxon>
        <taxon>Insecta</taxon>
        <taxon>Pterygota</taxon>
        <taxon>Neoptera</taxon>
        <taxon>Endopterygota</taxon>
        <taxon>Coleoptera</taxon>
        <taxon>Polyphaga</taxon>
        <taxon>Cucujiformia</taxon>
        <taxon>Curculionidae</taxon>
        <taxon>Scolytinae</taxon>
        <taxon>Dendroctonus</taxon>
    </lineage>
</organism>
<evidence type="ECO:0000256" key="5">
    <source>
        <dbReference type="ARBA" id="ARBA00022771"/>
    </source>
</evidence>
<keyword evidence="11" id="KW-0010">Activator</keyword>
<evidence type="ECO:0000256" key="11">
    <source>
        <dbReference type="RuleBase" id="RU364146"/>
    </source>
</evidence>
<dbReference type="Gene3D" id="3.30.160.60">
    <property type="entry name" value="Classic Zinc Finger"/>
    <property type="match status" value="4"/>
</dbReference>
<protein>
    <recommendedName>
        <fullName evidence="11">Mediator of RNA polymerase II transcription subunit 10</fullName>
    </recommendedName>
    <alternativeName>
        <fullName evidence="11">Mediator complex subunit 10</fullName>
    </alternativeName>
</protein>
<feature type="domain" description="C2H2-type" evidence="12">
    <location>
        <begin position="202"/>
        <end position="229"/>
    </location>
</feature>
<evidence type="ECO:0000256" key="10">
    <source>
        <dbReference type="PROSITE-ProRule" id="PRU00042"/>
    </source>
</evidence>
<keyword evidence="14" id="KW-1185">Reference proteome</keyword>
<dbReference type="PANTHER" id="PTHR24379:SF121">
    <property type="entry name" value="C2H2-TYPE DOMAIN-CONTAINING PROTEIN"/>
    <property type="match status" value="1"/>
</dbReference>
<comment type="subcellular location">
    <subcellularLocation>
        <location evidence="1 11">Nucleus</location>
    </subcellularLocation>
</comment>
<keyword evidence="5 10" id="KW-0863">Zinc-finger</keyword>
<feature type="domain" description="C2H2-type" evidence="12">
    <location>
        <begin position="262"/>
        <end position="289"/>
    </location>
</feature>
<dbReference type="InterPro" id="IPR019145">
    <property type="entry name" value="Mediator_Med10"/>
</dbReference>
<accession>A0AAR5PVD5</accession>
<dbReference type="InterPro" id="IPR036236">
    <property type="entry name" value="Znf_C2H2_sf"/>
</dbReference>
<evidence type="ECO:0000259" key="12">
    <source>
        <dbReference type="PROSITE" id="PS50157"/>
    </source>
</evidence>
<reference evidence="13" key="2">
    <citation type="submission" date="2024-08" db="UniProtKB">
        <authorList>
            <consortium name="EnsemblMetazoa"/>
        </authorList>
    </citation>
    <scope>IDENTIFICATION</scope>
</reference>
<dbReference type="GO" id="GO:0003712">
    <property type="term" value="F:transcription coregulator activity"/>
    <property type="evidence" value="ECO:0007669"/>
    <property type="project" value="InterPro"/>
</dbReference>
<dbReference type="Proteomes" id="UP000019118">
    <property type="component" value="Unassembled WGS sequence"/>
</dbReference>
<gene>
    <name evidence="11" type="primary">MED10</name>
</gene>
<dbReference type="Pfam" id="PF00096">
    <property type="entry name" value="zf-C2H2"/>
    <property type="match status" value="1"/>
</dbReference>
<comment type="subunit">
    <text evidence="11">Component of the Mediator complex.</text>
</comment>
<keyword evidence="7 11" id="KW-0805">Transcription regulation</keyword>
<dbReference type="FunFam" id="3.30.160.60:FF:000086">
    <property type="entry name" value="transcription factor E4F1 isoform X1"/>
    <property type="match status" value="1"/>
</dbReference>
<keyword evidence="3" id="KW-0479">Metal-binding</keyword>
<dbReference type="AlphaFoldDB" id="A0AAR5PVD5"/>
<evidence type="ECO:0000256" key="7">
    <source>
        <dbReference type="ARBA" id="ARBA00023015"/>
    </source>
</evidence>
<dbReference type="SMART" id="SM00355">
    <property type="entry name" value="ZnF_C2H2"/>
    <property type="match status" value="5"/>
</dbReference>
<dbReference type="Pfam" id="PF13894">
    <property type="entry name" value="zf-C2H2_4"/>
    <property type="match status" value="1"/>
</dbReference>
<keyword evidence="8 11" id="KW-0804">Transcription</keyword>
<keyword evidence="6" id="KW-0862">Zinc</keyword>
<dbReference type="SUPFAM" id="SSF57667">
    <property type="entry name" value="beta-beta-alpha zinc fingers"/>
    <property type="match status" value="2"/>
</dbReference>
<dbReference type="PANTHER" id="PTHR24379">
    <property type="entry name" value="KRAB AND ZINC FINGER DOMAIN-CONTAINING"/>
    <property type="match status" value="1"/>
</dbReference>
<comment type="function">
    <text evidence="11">Component of the Mediator complex, a coactivator involved in the regulated transcription of nearly all RNA polymerase II-dependent genes. Mediator functions as a bridge to convey information from gene-specific regulatory proteins to the basal RNA polymerase II transcription machinery. Mediator is recruited to promoters by direct interactions with regulatory proteins and serves as a scaffold for the assembly of a functional preinitiation complex with RNA polymerase II and the general transcription factors.</text>
</comment>
<dbReference type="Pfam" id="PF13912">
    <property type="entry name" value="zf-C2H2_6"/>
    <property type="match status" value="1"/>
</dbReference>
<feature type="domain" description="C2H2-type" evidence="12">
    <location>
        <begin position="230"/>
        <end position="257"/>
    </location>
</feature>
<evidence type="ECO:0000256" key="1">
    <source>
        <dbReference type="ARBA" id="ARBA00004123"/>
    </source>
</evidence>
<dbReference type="GO" id="GO:0016592">
    <property type="term" value="C:mediator complex"/>
    <property type="evidence" value="ECO:0007669"/>
    <property type="project" value="InterPro"/>
</dbReference>
<dbReference type="PROSITE" id="PS50157">
    <property type="entry name" value="ZINC_FINGER_C2H2_2"/>
    <property type="match status" value="5"/>
</dbReference>
<evidence type="ECO:0000256" key="9">
    <source>
        <dbReference type="ARBA" id="ARBA00023242"/>
    </source>
</evidence>
<keyword evidence="4" id="KW-0677">Repeat</keyword>
<feature type="domain" description="C2H2-type" evidence="12">
    <location>
        <begin position="152"/>
        <end position="179"/>
    </location>
</feature>
<dbReference type="EnsemblMetazoa" id="XM_019909338.1">
    <property type="protein sequence ID" value="XP_019764897.1"/>
    <property type="gene ID" value="LOC109540846"/>
</dbReference>
<dbReference type="GO" id="GO:0006357">
    <property type="term" value="P:regulation of transcription by RNA polymerase II"/>
    <property type="evidence" value="ECO:0007669"/>
    <property type="project" value="InterPro"/>
</dbReference>
<evidence type="ECO:0000256" key="4">
    <source>
        <dbReference type="ARBA" id="ARBA00022737"/>
    </source>
</evidence>
<dbReference type="PROSITE" id="PS00028">
    <property type="entry name" value="ZINC_FINGER_C2H2_1"/>
    <property type="match status" value="4"/>
</dbReference>
<comment type="similarity">
    <text evidence="2 11">Belongs to the Mediator complex subunit 10 family.</text>
</comment>
<keyword evidence="9 11" id="KW-0539">Nucleus</keyword>
<reference evidence="14" key="1">
    <citation type="journal article" date="2013" name="Genome Biol.">
        <title>Draft genome of the mountain pine beetle, Dendroctonus ponderosae Hopkins, a major forest pest.</title>
        <authorList>
            <person name="Keeling C.I."/>
            <person name="Yuen M.M."/>
            <person name="Liao N.Y."/>
            <person name="Docking T.R."/>
            <person name="Chan S.K."/>
            <person name="Taylor G.A."/>
            <person name="Palmquist D.L."/>
            <person name="Jackman S.D."/>
            <person name="Nguyen A."/>
            <person name="Li M."/>
            <person name="Henderson H."/>
            <person name="Janes J.K."/>
            <person name="Zhao Y."/>
            <person name="Pandoh P."/>
            <person name="Moore R."/>
            <person name="Sperling F.A."/>
            <person name="Huber D.P."/>
            <person name="Birol I."/>
            <person name="Jones S.J."/>
            <person name="Bohlmann J."/>
        </authorList>
    </citation>
    <scope>NUCLEOTIDE SEQUENCE</scope>
</reference>
<evidence type="ECO:0000313" key="14">
    <source>
        <dbReference type="Proteomes" id="UP000019118"/>
    </source>
</evidence>
<proteinExistence type="inferred from homology"/>
<evidence type="ECO:0000313" key="13">
    <source>
        <dbReference type="EnsemblMetazoa" id="XP_019764897.1"/>
    </source>
</evidence>